<comment type="caution">
    <text evidence="9">The sequence shown here is derived from an EMBL/GenBank/DDBJ whole genome shotgun (WGS) entry which is preliminary data.</text>
</comment>
<evidence type="ECO:0000259" key="8">
    <source>
        <dbReference type="Pfam" id="PF00892"/>
    </source>
</evidence>
<dbReference type="InterPro" id="IPR037185">
    <property type="entry name" value="EmrE-like"/>
</dbReference>
<dbReference type="PANTHER" id="PTHR42920:SF5">
    <property type="entry name" value="EAMA DOMAIN-CONTAINING PROTEIN"/>
    <property type="match status" value="1"/>
</dbReference>
<keyword evidence="4 7" id="KW-0812">Transmembrane</keyword>
<feature type="domain" description="EamA" evidence="8">
    <location>
        <begin position="168"/>
        <end position="300"/>
    </location>
</feature>
<evidence type="ECO:0000256" key="4">
    <source>
        <dbReference type="ARBA" id="ARBA00022692"/>
    </source>
</evidence>
<dbReference type="eggNOG" id="COG0697">
    <property type="taxonomic scope" value="Bacteria"/>
</dbReference>
<keyword evidence="5 7" id="KW-1133">Transmembrane helix</keyword>
<feature type="transmembrane region" description="Helical" evidence="7">
    <location>
        <begin position="87"/>
        <end position="108"/>
    </location>
</feature>
<sequence>MQKVATCVKLFLFKSESDSQEVLMTQKRSEQLLALVIFARATSFLMVKHCLAALEVFNLLAVRFAIATVLLLILFRKRMRAITRATFGRGALLGLIFFAVMAGETVALSKTSSSTTALVESSAIMLIPLLTGLWRRQWPARAGLTAAAGAFAGVACTIGQSGRFVINSGIVWCLGTAVIYALSVIFTDVLSKQDDAITLGVLQVAFMALFSILATFAFETPRLPEALDVWAPVLYLAVVCSVFGFAIQPYAQSGTTSERASLYLAITPATATILGVLILRETLTWIGAVGCGLILLSFFLADKPPRFLREAP</sequence>
<protein>
    <submittedName>
        <fullName evidence="9">Putative membrane protein</fullName>
    </submittedName>
</protein>
<dbReference type="InterPro" id="IPR000620">
    <property type="entry name" value="EamA_dom"/>
</dbReference>
<proteinExistence type="inferred from homology"/>
<dbReference type="HOGENOM" id="CLU_033863_21_3_9"/>
<evidence type="ECO:0000256" key="6">
    <source>
        <dbReference type="ARBA" id="ARBA00023136"/>
    </source>
</evidence>
<evidence type="ECO:0000256" key="5">
    <source>
        <dbReference type="ARBA" id="ARBA00022989"/>
    </source>
</evidence>
<evidence type="ECO:0000256" key="7">
    <source>
        <dbReference type="SAM" id="Phobius"/>
    </source>
</evidence>
<evidence type="ECO:0000313" key="9">
    <source>
        <dbReference type="EMBL" id="EFV00676.1"/>
    </source>
</evidence>
<keyword evidence="10" id="KW-1185">Reference proteome</keyword>
<dbReference type="Pfam" id="PF00892">
    <property type="entry name" value="EamA"/>
    <property type="match status" value="2"/>
</dbReference>
<feature type="transmembrane region" description="Helical" evidence="7">
    <location>
        <begin position="57"/>
        <end position="75"/>
    </location>
</feature>
<comment type="similarity">
    <text evidence="2">Belongs to the EamA transporter family.</text>
</comment>
<feature type="transmembrane region" description="Helical" evidence="7">
    <location>
        <begin position="285"/>
        <end position="301"/>
    </location>
</feature>
<dbReference type="AlphaFoldDB" id="E6MJQ3"/>
<dbReference type="GO" id="GO:0005886">
    <property type="term" value="C:plasma membrane"/>
    <property type="evidence" value="ECO:0007669"/>
    <property type="project" value="UniProtKB-SubCell"/>
</dbReference>
<keyword evidence="3" id="KW-1003">Cell membrane</keyword>
<feature type="transmembrane region" description="Helical" evidence="7">
    <location>
        <begin position="146"/>
        <end position="163"/>
    </location>
</feature>
<reference evidence="9 10" key="1">
    <citation type="submission" date="2010-12" db="EMBL/GenBank/DDBJ databases">
        <authorList>
            <person name="Muzny D."/>
            <person name="Qin X."/>
            <person name="Deng J."/>
            <person name="Jiang H."/>
            <person name="Liu Y."/>
            <person name="Qu J."/>
            <person name="Song X.-Z."/>
            <person name="Zhang L."/>
            <person name="Thornton R."/>
            <person name="Coyle M."/>
            <person name="Francisco L."/>
            <person name="Jackson L."/>
            <person name="Javaid M."/>
            <person name="Korchina V."/>
            <person name="Kovar C."/>
            <person name="Mata R."/>
            <person name="Mathew T."/>
            <person name="Ngo R."/>
            <person name="Nguyen L."/>
            <person name="Nguyen N."/>
            <person name="Okwuonu G."/>
            <person name="Ongeri F."/>
            <person name="Pham C."/>
            <person name="Simmons D."/>
            <person name="Wilczek-Boney K."/>
            <person name="Hale W."/>
            <person name="Jakkamsetti A."/>
            <person name="Pham P."/>
            <person name="Ruth R."/>
            <person name="San Lucas F."/>
            <person name="Warren J."/>
            <person name="Zhang J."/>
            <person name="Zhao Z."/>
            <person name="Zhou C."/>
            <person name="Zhu D."/>
            <person name="Lee S."/>
            <person name="Bess C."/>
            <person name="Blankenburg K."/>
            <person name="Forbes L."/>
            <person name="Fu Q."/>
            <person name="Gubbala S."/>
            <person name="Hirani K."/>
            <person name="Jayaseelan J.C."/>
            <person name="Lara F."/>
            <person name="Munidasa M."/>
            <person name="Palculict T."/>
            <person name="Patil S."/>
            <person name="Pu L.-L."/>
            <person name="Saada N."/>
            <person name="Tang L."/>
            <person name="Weissenberger G."/>
            <person name="Zhu Y."/>
            <person name="Hemphill L."/>
            <person name="Shang Y."/>
            <person name="Youmans B."/>
            <person name="Ayvaz T."/>
            <person name="Ross M."/>
            <person name="Santibanez J."/>
            <person name="Aqrawi P."/>
            <person name="Gross S."/>
            <person name="Joshi V."/>
            <person name="Fowler G."/>
            <person name="Nazareth L."/>
            <person name="Reid J."/>
            <person name="Worley K."/>
            <person name="Petrosino J."/>
            <person name="Highlander S."/>
            <person name="Gibbs R."/>
        </authorList>
    </citation>
    <scope>NUCLEOTIDE SEQUENCE [LARGE SCALE GENOMIC DNA]</scope>
    <source>
        <strain evidence="9 10">ATCC 23263</strain>
    </source>
</reference>
<feature type="transmembrane region" description="Helical" evidence="7">
    <location>
        <begin position="229"/>
        <end position="248"/>
    </location>
</feature>
<evidence type="ECO:0000313" key="10">
    <source>
        <dbReference type="Proteomes" id="UP000004754"/>
    </source>
</evidence>
<organism evidence="9 10">
    <name type="scientific">Pseudoramibacter alactolyticus ATCC 23263</name>
    <dbReference type="NCBI Taxonomy" id="887929"/>
    <lineage>
        <taxon>Bacteria</taxon>
        <taxon>Bacillati</taxon>
        <taxon>Bacillota</taxon>
        <taxon>Clostridia</taxon>
        <taxon>Eubacteriales</taxon>
        <taxon>Eubacteriaceae</taxon>
        <taxon>Pseudoramibacter</taxon>
    </lineage>
</organism>
<feature type="transmembrane region" description="Helical" evidence="7">
    <location>
        <begin position="197"/>
        <end position="217"/>
    </location>
</feature>
<dbReference type="Proteomes" id="UP000004754">
    <property type="component" value="Unassembled WGS sequence"/>
</dbReference>
<dbReference type="EMBL" id="AEQN01000029">
    <property type="protein sequence ID" value="EFV00676.1"/>
    <property type="molecule type" value="Genomic_DNA"/>
</dbReference>
<feature type="domain" description="EamA" evidence="8">
    <location>
        <begin position="32"/>
        <end position="157"/>
    </location>
</feature>
<dbReference type="STRING" id="887929.HMP0721_2238"/>
<name>E6MJQ3_9FIRM</name>
<keyword evidence="6 7" id="KW-0472">Membrane</keyword>
<feature type="transmembrane region" description="Helical" evidence="7">
    <location>
        <begin position="260"/>
        <end position="279"/>
    </location>
</feature>
<accession>E6MJQ3</accession>
<evidence type="ECO:0000256" key="1">
    <source>
        <dbReference type="ARBA" id="ARBA00004651"/>
    </source>
</evidence>
<dbReference type="PANTHER" id="PTHR42920">
    <property type="entry name" value="OS03G0707200 PROTEIN-RELATED"/>
    <property type="match status" value="1"/>
</dbReference>
<feature type="transmembrane region" description="Helical" evidence="7">
    <location>
        <begin position="169"/>
        <end position="190"/>
    </location>
</feature>
<dbReference type="SUPFAM" id="SSF103481">
    <property type="entry name" value="Multidrug resistance efflux transporter EmrE"/>
    <property type="match status" value="2"/>
</dbReference>
<dbReference type="InterPro" id="IPR051258">
    <property type="entry name" value="Diverse_Substrate_Transporter"/>
</dbReference>
<evidence type="ECO:0000256" key="2">
    <source>
        <dbReference type="ARBA" id="ARBA00007362"/>
    </source>
</evidence>
<gene>
    <name evidence="9" type="ORF">HMP0721_2238</name>
</gene>
<evidence type="ECO:0000256" key="3">
    <source>
        <dbReference type="ARBA" id="ARBA00022475"/>
    </source>
</evidence>
<comment type="subcellular location">
    <subcellularLocation>
        <location evidence="1">Cell membrane</location>
        <topology evidence="1">Multi-pass membrane protein</topology>
    </subcellularLocation>
</comment>